<dbReference type="InterPro" id="IPR033247">
    <property type="entry name" value="Transketolase_fam"/>
</dbReference>
<dbReference type="GO" id="GO:0046872">
    <property type="term" value="F:metal ion binding"/>
    <property type="evidence" value="ECO:0007669"/>
    <property type="project" value="UniProtKB-KW"/>
</dbReference>
<dbReference type="RefSeq" id="WP_054020808.1">
    <property type="nucleotide sequence ID" value="NZ_BBYR01000039.1"/>
</dbReference>
<comment type="cofactor">
    <cofactor evidence="12">
        <name>Mg(2+)</name>
        <dbReference type="ChEBI" id="CHEBI:18420"/>
    </cofactor>
    <text evidence="12">Binds 1 Mg(2+) ion per subunit. Can also utilize other divalent metal cations, such as Ca(2+), Mn(2+) and Co(2+).</text>
</comment>
<dbReference type="Gene3D" id="3.40.50.970">
    <property type="match status" value="2"/>
</dbReference>
<dbReference type="NCBIfam" id="TIGR00232">
    <property type="entry name" value="tktlase_bact"/>
    <property type="match status" value="1"/>
</dbReference>
<dbReference type="FunFam" id="3.40.50.970:FF:000003">
    <property type="entry name" value="Transketolase"/>
    <property type="match status" value="1"/>
</dbReference>
<evidence type="ECO:0000256" key="4">
    <source>
        <dbReference type="ARBA" id="ARBA00022723"/>
    </source>
</evidence>
<feature type="binding site" evidence="11">
    <location>
        <position position="169"/>
    </location>
    <ligand>
        <name>thiamine diphosphate</name>
        <dbReference type="ChEBI" id="CHEBI:58937"/>
    </ligand>
</feature>
<evidence type="ECO:0000256" key="1">
    <source>
        <dbReference type="ARBA" id="ARBA00007131"/>
    </source>
</evidence>
<evidence type="ECO:0000259" key="14">
    <source>
        <dbReference type="SMART" id="SM00861"/>
    </source>
</evidence>
<evidence type="ECO:0000256" key="13">
    <source>
        <dbReference type="PIRSR" id="PIRSR605478-5"/>
    </source>
</evidence>
<dbReference type="CDD" id="cd07033">
    <property type="entry name" value="TPP_PYR_DXS_TK_like"/>
    <property type="match status" value="1"/>
</dbReference>
<dbReference type="CDD" id="cd02012">
    <property type="entry name" value="TPP_TK"/>
    <property type="match status" value="1"/>
</dbReference>
<feature type="binding site" evidence="10">
    <location>
        <position position="488"/>
    </location>
    <ligand>
        <name>substrate</name>
    </ligand>
</feature>
<feature type="binding site" evidence="10">
    <location>
        <position position="535"/>
    </location>
    <ligand>
        <name>substrate</name>
    </ligand>
</feature>
<dbReference type="InterPro" id="IPR029061">
    <property type="entry name" value="THDP-binding"/>
</dbReference>
<dbReference type="EMBL" id="BBYR01000039">
    <property type="protein sequence ID" value="GAP36844.1"/>
    <property type="molecule type" value="Genomic_DNA"/>
</dbReference>
<feature type="binding site" evidence="11">
    <location>
        <position position="79"/>
    </location>
    <ligand>
        <name>thiamine diphosphate</name>
        <dbReference type="ChEBI" id="CHEBI:58937"/>
    </ligand>
</feature>
<evidence type="ECO:0000256" key="3">
    <source>
        <dbReference type="ARBA" id="ARBA00022679"/>
    </source>
</evidence>
<keyword evidence="5 12" id="KW-0460">Magnesium</keyword>
<feature type="binding site" evidence="10">
    <location>
        <position position="372"/>
    </location>
    <ligand>
        <name>substrate</name>
    </ligand>
</feature>
<feature type="binding site" evidence="12">
    <location>
        <position position="198"/>
    </location>
    <ligand>
        <name>Mg(2+)</name>
        <dbReference type="ChEBI" id="CHEBI:18420"/>
    </ligand>
</feature>
<feature type="binding site" evidence="11">
    <location>
        <position position="198"/>
    </location>
    <ligand>
        <name>thiamine diphosphate</name>
        <dbReference type="ChEBI" id="CHEBI:58937"/>
    </ligand>
</feature>
<comment type="cofactor">
    <cofactor evidence="11">
        <name>thiamine diphosphate</name>
        <dbReference type="ChEBI" id="CHEBI:58937"/>
    </cofactor>
    <text evidence="11">Binds 1 thiamine pyrophosphate per subunit. During the reaction, the substrate forms a covalent intermediate with the cofactor.</text>
</comment>
<dbReference type="InterPro" id="IPR005474">
    <property type="entry name" value="Transketolase_N"/>
</dbReference>
<evidence type="ECO:0000256" key="8">
    <source>
        <dbReference type="NCBIfam" id="TIGR00232"/>
    </source>
</evidence>
<comment type="catalytic activity">
    <reaction evidence="7">
        <text>D-sedoheptulose 7-phosphate + D-glyceraldehyde 3-phosphate = aldehydo-D-ribose 5-phosphate + D-xylulose 5-phosphate</text>
        <dbReference type="Rhea" id="RHEA:10508"/>
        <dbReference type="ChEBI" id="CHEBI:57483"/>
        <dbReference type="ChEBI" id="CHEBI:57737"/>
        <dbReference type="ChEBI" id="CHEBI:58273"/>
        <dbReference type="ChEBI" id="CHEBI:59776"/>
        <dbReference type="EC" id="2.2.1.1"/>
    </reaction>
</comment>
<dbReference type="InterPro" id="IPR055152">
    <property type="entry name" value="Transketolase-like_C_2"/>
</dbReference>
<dbReference type="InterPro" id="IPR009014">
    <property type="entry name" value="Transketo_C/PFOR_II"/>
</dbReference>
<organism evidence="15 16">
    <name type="scientific">Piscinibacter sakaiensis</name>
    <name type="common">Ideonella sakaiensis</name>
    <dbReference type="NCBI Taxonomy" id="1547922"/>
    <lineage>
        <taxon>Bacteria</taxon>
        <taxon>Pseudomonadati</taxon>
        <taxon>Pseudomonadota</taxon>
        <taxon>Betaproteobacteria</taxon>
        <taxon>Burkholderiales</taxon>
        <taxon>Sphaerotilaceae</taxon>
        <taxon>Piscinibacter</taxon>
    </lineage>
</organism>
<feature type="site" description="Important for catalytic activity" evidence="13">
    <location>
        <position position="274"/>
    </location>
</feature>
<feature type="binding site" evidence="11">
    <location>
        <position position="452"/>
    </location>
    <ligand>
        <name>thiamine diphosphate</name>
        <dbReference type="ChEBI" id="CHEBI:58937"/>
    </ligand>
</feature>
<keyword evidence="6 11" id="KW-0786">Thiamine pyrophosphate</keyword>
<feature type="binding site" evidence="11">
    <location>
        <begin position="127"/>
        <end position="129"/>
    </location>
    <ligand>
        <name>thiamine diphosphate</name>
        <dbReference type="ChEBI" id="CHEBI:58937"/>
    </ligand>
</feature>
<feature type="binding site" evidence="10">
    <location>
        <position position="274"/>
    </location>
    <ligand>
        <name>substrate</name>
    </ligand>
</feature>
<dbReference type="EC" id="2.2.1.1" evidence="2 8"/>
<feature type="domain" description="Transketolase-like pyrimidine-binding" evidence="14">
    <location>
        <begin position="369"/>
        <end position="540"/>
    </location>
</feature>
<dbReference type="SMART" id="SM00861">
    <property type="entry name" value="Transket_pyr"/>
    <property type="match status" value="1"/>
</dbReference>
<reference evidence="16" key="1">
    <citation type="submission" date="2015-07" db="EMBL/GenBank/DDBJ databases">
        <title>Discovery of a poly(ethylene terephthalate assimilation.</title>
        <authorList>
            <person name="Yoshida S."/>
            <person name="Hiraga K."/>
            <person name="Takehana T."/>
            <person name="Taniguchi I."/>
            <person name="Yamaji H."/>
            <person name="Maeda Y."/>
            <person name="Toyohara K."/>
            <person name="Miyamoto K."/>
            <person name="Kimura Y."/>
            <person name="Oda K."/>
        </authorList>
    </citation>
    <scope>NUCLEOTIDE SEQUENCE [LARGE SCALE GENOMIC DNA]</scope>
    <source>
        <strain evidence="16">NBRC 110686 / TISTR 2288 / 201-F6</strain>
    </source>
</reference>
<dbReference type="Gene3D" id="3.40.50.920">
    <property type="match status" value="1"/>
</dbReference>
<feature type="binding site" evidence="12">
    <location>
        <position position="200"/>
    </location>
    <ligand>
        <name>Mg(2+)</name>
        <dbReference type="ChEBI" id="CHEBI:18420"/>
    </ligand>
</feature>
<evidence type="ECO:0000256" key="2">
    <source>
        <dbReference type="ARBA" id="ARBA00013152"/>
    </source>
</evidence>
<comment type="similarity">
    <text evidence="1">Belongs to the transketolase family.</text>
</comment>
<evidence type="ECO:0000256" key="7">
    <source>
        <dbReference type="ARBA" id="ARBA00049473"/>
    </source>
</evidence>
<keyword evidence="3 15" id="KW-0808">Transferase</keyword>
<dbReference type="Pfam" id="PF00456">
    <property type="entry name" value="Transketolase_N"/>
    <property type="match status" value="1"/>
</dbReference>
<evidence type="ECO:0000256" key="12">
    <source>
        <dbReference type="PIRSR" id="PIRSR605478-4"/>
    </source>
</evidence>
<dbReference type="PROSITE" id="PS00801">
    <property type="entry name" value="TRANSKETOLASE_1"/>
    <property type="match status" value="1"/>
</dbReference>
<proteinExistence type="inferred from homology"/>
<dbReference type="STRING" id="1547922.ISF6_2684"/>
<dbReference type="GO" id="GO:0006098">
    <property type="term" value="P:pentose-phosphate shunt"/>
    <property type="evidence" value="ECO:0007669"/>
    <property type="project" value="TreeGrafter"/>
</dbReference>
<dbReference type="InterPro" id="IPR005475">
    <property type="entry name" value="Transketolase-like_Pyr-bd"/>
</dbReference>
<accession>A0A0K8P2T4</accession>
<dbReference type="SUPFAM" id="SSF52922">
    <property type="entry name" value="TK C-terminal domain-like"/>
    <property type="match status" value="1"/>
</dbReference>
<reference evidence="15 16" key="2">
    <citation type="journal article" date="2016" name="Science">
        <title>A bacterium that degrades and assimilates poly(ethylene terephthalate).</title>
        <authorList>
            <person name="Yoshida S."/>
            <person name="Hiraga K."/>
            <person name="Takehana T."/>
            <person name="Taniguchi I."/>
            <person name="Yamaji H."/>
            <person name="Maeda Y."/>
            <person name="Toyohara K."/>
            <person name="Miyamoto K."/>
            <person name="Kimura Y."/>
            <person name="Oda K."/>
        </authorList>
    </citation>
    <scope>NUCLEOTIDE SEQUENCE [LARGE SCALE GENOMIC DNA]</scope>
    <source>
        <strain evidence="16">NBRC 110686 / TISTR 2288 / 201-F6</strain>
    </source>
</reference>
<protein>
    <recommendedName>
        <fullName evidence="2 8">Transketolase</fullName>
        <ecNumber evidence="2 8">2.2.1.1</ecNumber>
    </recommendedName>
</protein>
<dbReference type="InterPro" id="IPR049557">
    <property type="entry name" value="Transketolase_CS"/>
</dbReference>
<keyword evidence="16" id="KW-1185">Reference proteome</keyword>
<dbReference type="GO" id="GO:0005829">
    <property type="term" value="C:cytosol"/>
    <property type="evidence" value="ECO:0007669"/>
    <property type="project" value="TreeGrafter"/>
</dbReference>
<evidence type="ECO:0000256" key="11">
    <source>
        <dbReference type="PIRSR" id="PIRSR605478-3"/>
    </source>
</evidence>
<feature type="active site" description="Proton donor" evidence="9">
    <location>
        <position position="426"/>
    </location>
</feature>
<dbReference type="PANTHER" id="PTHR43522:SF2">
    <property type="entry name" value="TRANSKETOLASE 1-RELATED"/>
    <property type="match status" value="1"/>
</dbReference>
<gene>
    <name evidence="15" type="ORF">ISF6_2684</name>
</gene>
<dbReference type="FunFam" id="3.40.50.970:FF:000004">
    <property type="entry name" value="Transketolase"/>
    <property type="match status" value="1"/>
</dbReference>
<feature type="binding site" evidence="10">
    <location>
        <position position="399"/>
    </location>
    <ligand>
        <name>substrate</name>
    </ligand>
</feature>
<feature type="binding site" evidence="10">
    <location>
        <position position="476"/>
    </location>
    <ligand>
        <name>substrate</name>
    </ligand>
</feature>
<evidence type="ECO:0000256" key="5">
    <source>
        <dbReference type="ARBA" id="ARBA00022842"/>
    </source>
</evidence>
<name>A0A0K8P2T4_PISS1</name>
<evidence type="ECO:0000256" key="10">
    <source>
        <dbReference type="PIRSR" id="PIRSR605478-2"/>
    </source>
</evidence>
<dbReference type="Proteomes" id="UP000037660">
    <property type="component" value="Unassembled WGS sequence"/>
</dbReference>
<dbReference type="SUPFAM" id="SSF52518">
    <property type="entry name" value="Thiamin diphosphate-binding fold (THDP-binding)"/>
    <property type="match status" value="2"/>
</dbReference>
<dbReference type="Pfam" id="PF02779">
    <property type="entry name" value="Transket_pyr"/>
    <property type="match status" value="1"/>
</dbReference>
<evidence type="ECO:0000256" key="9">
    <source>
        <dbReference type="PIRSR" id="PIRSR605478-1"/>
    </source>
</evidence>
<feature type="binding site" evidence="10">
    <location>
        <position position="484"/>
    </location>
    <ligand>
        <name>substrate</name>
    </ligand>
</feature>
<sequence>MSSPSTEKVLRPDTGRRDPRADALRVLAIDAVQHANSGHPGAPMGMAEMAVALWQGHLRHNPANPHWADRDRFVLSNGHASMLLYALLHLSGYALPLEELKRFRQLHSLTPGHPEVGITPGVETTTGPLGQGLANAVGMALAERLLADEFNRPGHAVVDHATYVFLGDGCLMEGLSHEACSLAGAWGLGKLVALYDDNGISIDGPVTPWFADDTAARFRAYGWQVVGPVDGHDVDAVSAAIAEARADTQRPSLVICRTTIGRGSPNRAGTAKVHGEPLGEAEIAATRAALGWPSAEPFEVPEEIRARWDARRIGAARETQWARGFAAYRAEHPALAAEFERRLAGHLPYDFEETLLRTLAEFGQSQQAVATRKASQRVLGMIAPKLPELLGGSADLTGSNLTDFPGCGAVRAGRPGGRHVNYGVREFGMAAIMNGLALHGGFIPYGGTFLTFSDYSRNAVRMAALMKQRVVHVFTHDSIGLGEDGPTHQSVEHAASLRLIPGLDVWRPADEAETAVAWTQALAAAGRPSALLLSRQVLPAQSRTPEQVIAIRRGGYVLSDRPGAVAVILATGSEVAIAMAAQALLDQRGRPVRVVSLPCTTLFDRQDRAWRDAVLGSGLPRVGIEAGVTRWWGQYGCAAALGVDGFGESAPAAAVYEHFGLTAARLAEQVEAVCAEAGAAAAARA</sequence>
<dbReference type="AlphaFoldDB" id="A0A0K8P2T4"/>
<dbReference type="PANTHER" id="PTHR43522">
    <property type="entry name" value="TRANSKETOLASE"/>
    <property type="match status" value="1"/>
</dbReference>
<feature type="site" description="Important for catalytic activity" evidence="13">
    <location>
        <position position="39"/>
    </location>
</feature>
<evidence type="ECO:0000313" key="16">
    <source>
        <dbReference type="Proteomes" id="UP000037660"/>
    </source>
</evidence>
<evidence type="ECO:0000256" key="6">
    <source>
        <dbReference type="ARBA" id="ARBA00023052"/>
    </source>
</evidence>
<dbReference type="InterPro" id="IPR005478">
    <property type="entry name" value="Transketolase_bac-like"/>
</dbReference>
<feature type="binding site" evidence="12">
    <location>
        <position position="168"/>
    </location>
    <ligand>
        <name>Mg(2+)</name>
        <dbReference type="ChEBI" id="CHEBI:18420"/>
    </ligand>
</feature>
<comment type="caution">
    <text evidence="15">The sequence shown here is derived from an EMBL/GenBank/DDBJ whole genome shotgun (WGS) entry which is preliminary data.</text>
</comment>
<keyword evidence="4 12" id="KW-0479">Metal-binding</keyword>
<dbReference type="GO" id="GO:0004802">
    <property type="term" value="F:transketolase activity"/>
    <property type="evidence" value="ECO:0007669"/>
    <property type="project" value="UniProtKB-UniRule"/>
</dbReference>
<dbReference type="Pfam" id="PF22613">
    <property type="entry name" value="Transketolase_C_1"/>
    <property type="match status" value="1"/>
</dbReference>
<evidence type="ECO:0000313" key="15">
    <source>
        <dbReference type="EMBL" id="GAP36844.1"/>
    </source>
</evidence>
<feature type="binding site" evidence="10">
    <location>
        <position position="39"/>
    </location>
    <ligand>
        <name>substrate</name>
    </ligand>
</feature>
<feature type="binding site" evidence="11">
    <location>
        <position position="274"/>
    </location>
    <ligand>
        <name>thiamine diphosphate</name>
        <dbReference type="ChEBI" id="CHEBI:58937"/>
    </ligand>
</feature>
<dbReference type="OrthoDB" id="8732661at2"/>